<accession>A0ABS0UVH0</accession>
<dbReference type="Pfam" id="PF03446">
    <property type="entry name" value="NAD_binding_2"/>
    <property type="match status" value="1"/>
</dbReference>
<dbReference type="InterPro" id="IPR008927">
    <property type="entry name" value="6-PGluconate_DH-like_C_sf"/>
</dbReference>
<proteinExistence type="predicted"/>
<keyword evidence="1" id="KW-0560">Oxidoreductase</keyword>
<feature type="non-terminal residue" evidence="4">
    <location>
        <position position="1"/>
    </location>
</feature>
<dbReference type="SUPFAM" id="SSF51735">
    <property type="entry name" value="NAD(P)-binding Rossmann-fold domains"/>
    <property type="match status" value="1"/>
</dbReference>
<sequence length="235" mass="25001">CWPDGYVDSDAIDEVLGRGTAAFNSRVAGHILVSMSSVSPEYSRELAADIRLAGGRYVEAPVSGSRKPAEHGQLVSLLGGTEEDVQQVMSVLTPMCKEVLHCGQVGDALLMKLSVNLFLCTMLAGLSEAMHFAAQQGLDLTKFQAAIDSGPMASDVTRVKIPKLVNRDFDVQAATLDAFNSCKLIAYAARNAGIATPLLELSRALYGESVSLGNGRLDMVSVIQSIEKRTKAGIL</sequence>
<feature type="domain" description="6-phosphogluconate dehydrogenase NADP-binding" evidence="2">
    <location>
        <begin position="9"/>
        <end position="103"/>
    </location>
</feature>
<dbReference type="Gene3D" id="3.40.50.720">
    <property type="entry name" value="NAD(P)-binding Rossmann-like Domain"/>
    <property type="match status" value="1"/>
</dbReference>
<organism evidence="4 5">
    <name type="scientific">Pseudomonas synxantha</name>
    <dbReference type="NCBI Taxonomy" id="47883"/>
    <lineage>
        <taxon>Bacteria</taxon>
        <taxon>Pseudomonadati</taxon>
        <taxon>Pseudomonadota</taxon>
        <taxon>Gammaproteobacteria</taxon>
        <taxon>Pseudomonadales</taxon>
        <taxon>Pseudomonadaceae</taxon>
        <taxon>Pseudomonas</taxon>
    </lineage>
</organism>
<keyword evidence="5" id="KW-1185">Reference proteome</keyword>
<reference evidence="4 5" key="1">
    <citation type="submission" date="2020-12" db="EMBL/GenBank/DDBJ databases">
        <title>Comparative genomic insights into the epidemiology and virulence of plant pathogenic Pseudomonads from Turkey.</title>
        <authorList>
            <person name="Dillon M."/>
            <person name="Ruiz-Bedoya T."/>
            <person name="Bendalovic-Torma C."/>
            <person name="Guttman K.M."/>
            <person name="Kwak H."/>
            <person name="Middleton M.A."/>
            <person name="Wang P.W."/>
            <person name="Horuz S."/>
            <person name="Aysan Y."/>
            <person name="Guttman D.S."/>
        </authorList>
    </citation>
    <scope>NUCLEOTIDE SEQUENCE [LARGE SCALE GENOMIC DNA]</scope>
    <source>
        <strain evidence="4 5">S5_IA_2b</strain>
    </source>
</reference>
<feature type="domain" description="3-hydroxyisobutyrate dehydrogenase-like NAD-binding" evidence="3">
    <location>
        <begin position="106"/>
        <end position="224"/>
    </location>
</feature>
<evidence type="ECO:0000259" key="2">
    <source>
        <dbReference type="Pfam" id="PF03446"/>
    </source>
</evidence>
<evidence type="ECO:0000313" key="5">
    <source>
        <dbReference type="Proteomes" id="UP000648914"/>
    </source>
</evidence>
<dbReference type="SUPFAM" id="SSF48179">
    <property type="entry name" value="6-phosphogluconate dehydrogenase C-terminal domain-like"/>
    <property type="match status" value="1"/>
</dbReference>
<evidence type="ECO:0000256" key="1">
    <source>
        <dbReference type="ARBA" id="ARBA00023002"/>
    </source>
</evidence>
<dbReference type="InterPro" id="IPR006115">
    <property type="entry name" value="6PGDH_NADP-bd"/>
</dbReference>
<dbReference type="Gene3D" id="1.10.1040.10">
    <property type="entry name" value="N-(1-d-carboxylethyl)-l-norvaline Dehydrogenase, domain 2"/>
    <property type="match status" value="1"/>
</dbReference>
<gene>
    <name evidence="4" type="ORF">YA0852_29840</name>
</gene>
<dbReference type="PANTHER" id="PTHR43580:SF2">
    <property type="entry name" value="CYTOKINE-LIKE NUCLEAR FACTOR N-PAC"/>
    <property type="match status" value="1"/>
</dbReference>
<name>A0ABS0UVH0_9PSED</name>
<dbReference type="RefSeq" id="WP_198721489.1">
    <property type="nucleotide sequence ID" value="NZ_JAEIKU010000230.1"/>
</dbReference>
<dbReference type="InterPro" id="IPR036291">
    <property type="entry name" value="NAD(P)-bd_dom_sf"/>
</dbReference>
<evidence type="ECO:0000313" key="4">
    <source>
        <dbReference type="EMBL" id="MBI6568277.1"/>
    </source>
</evidence>
<dbReference type="EMBL" id="JAEILG010000121">
    <property type="protein sequence ID" value="MBI6568277.1"/>
    <property type="molecule type" value="Genomic_DNA"/>
</dbReference>
<comment type="caution">
    <text evidence="4">The sequence shown here is derived from an EMBL/GenBank/DDBJ whole genome shotgun (WGS) entry which is preliminary data.</text>
</comment>
<dbReference type="PANTHER" id="PTHR43580">
    <property type="entry name" value="OXIDOREDUCTASE GLYR1-RELATED"/>
    <property type="match status" value="1"/>
</dbReference>
<dbReference type="Pfam" id="PF14833">
    <property type="entry name" value="NAD_binding_11"/>
    <property type="match status" value="1"/>
</dbReference>
<evidence type="ECO:0000259" key="3">
    <source>
        <dbReference type="Pfam" id="PF14833"/>
    </source>
</evidence>
<dbReference type="InterPro" id="IPR051265">
    <property type="entry name" value="HIBADH-related_NP60_sf"/>
</dbReference>
<protein>
    <submittedName>
        <fullName evidence="4">NAD(P)-dependent oxidoreductase</fullName>
    </submittedName>
</protein>
<dbReference type="InterPro" id="IPR029154">
    <property type="entry name" value="HIBADH-like_NADP-bd"/>
</dbReference>
<dbReference type="Proteomes" id="UP000648914">
    <property type="component" value="Unassembled WGS sequence"/>
</dbReference>
<dbReference type="InterPro" id="IPR013328">
    <property type="entry name" value="6PGD_dom2"/>
</dbReference>